<gene>
    <name evidence="2" type="ORF">HLUCCX14_07185</name>
</gene>
<comment type="caution">
    <text evidence="2">The sequence shown here is derived from an EMBL/GenBank/DDBJ whole genome shotgun (WGS) entry which is preliminary data.</text>
</comment>
<keyword evidence="1" id="KW-0472">Membrane</keyword>
<accession>A0A0P7ZIW6</accession>
<dbReference type="OrthoDB" id="6935200at2"/>
<dbReference type="STRING" id="1305731.GCA_000934705_03710"/>
<sequence>MEILTCDGFISQSASTPQCSGTWQIVQVTEFAAQYREAFTMSPEEFSYLAGTFVTWFLVAFGVRLIRRMFNT</sequence>
<dbReference type="EMBL" id="LJZQ01000007">
    <property type="protein sequence ID" value="KPQ29301.1"/>
    <property type="molecule type" value="Genomic_DNA"/>
</dbReference>
<dbReference type="AlphaFoldDB" id="A0A0P7ZIW6"/>
<dbReference type="Proteomes" id="UP000050416">
    <property type="component" value="Unassembled WGS sequence"/>
</dbReference>
<proteinExistence type="predicted"/>
<keyword evidence="1" id="KW-1133">Transmembrane helix</keyword>
<dbReference type="PATRIC" id="fig|1305731.5.peg.3439"/>
<organism evidence="2 3">
    <name type="scientific">Marinobacter excellens HL-55</name>
    <dbReference type="NCBI Taxonomy" id="1305731"/>
    <lineage>
        <taxon>Bacteria</taxon>
        <taxon>Pseudomonadati</taxon>
        <taxon>Pseudomonadota</taxon>
        <taxon>Gammaproteobacteria</taxon>
        <taxon>Pseudomonadales</taxon>
        <taxon>Marinobacteraceae</taxon>
        <taxon>Marinobacter</taxon>
    </lineage>
</organism>
<evidence type="ECO:0000313" key="2">
    <source>
        <dbReference type="EMBL" id="KPQ29301.1"/>
    </source>
</evidence>
<reference evidence="2 3" key="1">
    <citation type="submission" date="2015-09" db="EMBL/GenBank/DDBJ databases">
        <title>Identification and resolution of microdiversity through metagenomic sequencing of parallel consortia.</title>
        <authorList>
            <person name="Nelson W.C."/>
            <person name="Romine M.F."/>
            <person name="Lindemann S.R."/>
        </authorList>
    </citation>
    <scope>NUCLEOTIDE SEQUENCE [LARGE SCALE GENOMIC DNA]</scope>
    <source>
        <strain evidence="2">HL-55</strain>
    </source>
</reference>
<name>A0A0P7ZIW6_9GAMM</name>
<evidence type="ECO:0000256" key="1">
    <source>
        <dbReference type="SAM" id="Phobius"/>
    </source>
</evidence>
<evidence type="ECO:0000313" key="3">
    <source>
        <dbReference type="Proteomes" id="UP000050416"/>
    </source>
</evidence>
<keyword evidence="1" id="KW-0812">Transmembrane</keyword>
<protein>
    <submittedName>
        <fullName evidence="2">Uncharacterized protein</fullName>
    </submittedName>
</protein>
<feature type="transmembrane region" description="Helical" evidence="1">
    <location>
        <begin position="46"/>
        <end position="66"/>
    </location>
</feature>